<keyword evidence="3" id="KW-0813">Transport</keyword>
<dbReference type="RefSeq" id="WP_341373758.1">
    <property type="nucleotide sequence ID" value="NZ_JBBUTF010000006.1"/>
</dbReference>
<evidence type="ECO:0000256" key="6">
    <source>
        <dbReference type="ARBA" id="ARBA00022729"/>
    </source>
</evidence>
<keyword evidence="10" id="KW-0998">Cell outer membrane</keyword>
<evidence type="ECO:0000256" key="1">
    <source>
        <dbReference type="ARBA" id="ARBA00004571"/>
    </source>
</evidence>
<dbReference type="SUPFAM" id="SSF56935">
    <property type="entry name" value="Porins"/>
    <property type="match status" value="1"/>
</dbReference>
<evidence type="ECO:0000313" key="13">
    <source>
        <dbReference type="EMBL" id="MEK8025974.1"/>
    </source>
</evidence>
<gene>
    <name evidence="13" type="ORF">AACH11_08365</name>
</gene>
<comment type="subunit">
    <text evidence="2">Homotrimer.</text>
</comment>
<comment type="caution">
    <text evidence="13">The sequence shown here is derived from an EMBL/GenBank/DDBJ whole genome shotgun (WGS) entry which is preliminary data.</text>
</comment>
<accession>A0ABU9B7W6</accession>
<evidence type="ECO:0000256" key="5">
    <source>
        <dbReference type="ARBA" id="ARBA00022692"/>
    </source>
</evidence>
<feature type="chain" id="PRO_5046395206" evidence="11">
    <location>
        <begin position="23"/>
        <end position="319"/>
    </location>
</feature>
<evidence type="ECO:0000313" key="14">
    <source>
        <dbReference type="Proteomes" id="UP001368500"/>
    </source>
</evidence>
<dbReference type="Proteomes" id="UP001368500">
    <property type="component" value="Unassembled WGS sequence"/>
</dbReference>
<dbReference type="CDD" id="cd00342">
    <property type="entry name" value="gram_neg_porins"/>
    <property type="match status" value="1"/>
</dbReference>
<reference evidence="13 14" key="1">
    <citation type="submission" date="2024-04" db="EMBL/GenBank/DDBJ databases">
        <title>Novel species of the genus Ideonella isolated from streams.</title>
        <authorList>
            <person name="Lu H."/>
        </authorList>
    </citation>
    <scope>NUCLEOTIDE SEQUENCE [LARGE SCALE GENOMIC DNA]</scope>
    <source>
        <strain evidence="13 14">BYS139W</strain>
    </source>
</reference>
<keyword evidence="14" id="KW-1185">Reference proteome</keyword>
<evidence type="ECO:0000256" key="7">
    <source>
        <dbReference type="ARBA" id="ARBA00023065"/>
    </source>
</evidence>
<dbReference type="Gene3D" id="2.40.160.10">
    <property type="entry name" value="Porin"/>
    <property type="match status" value="1"/>
</dbReference>
<evidence type="ECO:0000256" key="11">
    <source>
        <dbReference type="SAM" id="SignalP"/>
    </source>
</evidence>
<keyword evidence="5" id="KW-0812">Transmembrane</keyword>
<comment type="subcellular location">
    <subcellularLocation>
        <location evidence="1">Cell outer membrane</location>
        <topology evidence="1">Multi-pass membrane protein</topology>
    </subcellularLocation>
</comment>
<dbReference type="InterPro" id="IPR050298">
    <property type="entry name" value="Gram-neg_bact_OMP"/>
</dbReference>
<evidence type="ECO:0000256" key="3">
    <source>
        <dbReference type="ARBA" id="ARBA00022448"/>
    </source>
</evidence>
<evidence type="ECO:0000256" key="2">
    <source>
        <dbReference type="ARBA" id="ARBA00011233"/>
    </source>
</evidence>
<keyword evidence="6 11" id="KW-0732">Signal</keyword>
<keyword evidence="7" id="KW-0406">Ion transport</keyword>
<evidence type="ECO:0000256" key="4">
    <source>
        <dbReference type="ARBA" id="ARBA00022452"/>
    </source>
</evidence>
<dbReference type="InterPro" id="IPR023614">
    <property type="entry name" value="Porin_dom_sf"/>
</dbReference>
<evidence type="ECO:0000259" key="12">
    <source>
        <dbReference type="Pfam" id="PF13609"/>
    </source>
</evidence>
<evidence type="ECO:0000256" key="8">
    <source>
        <dbReference type="ARBA" id="ARBA00023114"/>
    </source>
</evidence>
<proteinExistence type="predicted"/>
<dbReference type="InterPro" id="IPR033900">
    <property type="entry name" value="Gram_neg_porin_domain"/>
</dbReference>
<organism evidence="13 14">
    <name type="scientific">Pseudaquabacterium rugosum</name>
    <dbReference type="NCBI Taxonomy" id="2984194"/>
    <lineage>
        <taxon>Bacteria</taxon>
        <taxon>Pseudomonadati</taxon>
        <taxon>Pseudomonadota</taxon>
        <taxon>Betaproteobacteria</taxon>
        <taxon>Burkholderiales</taxon>
        <taxon>Sphaerotilaceae</taxon>
        <taxon>Pseudaquabacterium</taxon>
    </lineage>
</organism>
<keyword evidence="9" id="KW-0472">Membrane</keyword>
<dbReference type="PANTHER" id="PTHR34501">
    <property type="entry name" value="PROTEIN YDDL-RELATED"/>
    <property type="match status" value="1"/>
</dbReference>
<name>A0ABU9B7W6_9BURK</name>
<sequence length="319" mass="33384">MQFLPTTCGALLLAALLPCAQAQSTVTVSGTIDIGVYKDAGKHWNVGPISRSHLKFSGSEDLGSGLSATFALSHRFNSDDGSTESASKPFWHGEATVGLKGAFGSLQLGRRLDVISNNDWAFDPWYNFDRLASPAWDLWHYNFPSDPKGNGGSAEYGRLNNGIFYDSPSFNGLTLHLSGSPEERTGDTDKALSAGVQYKGAGFGAFVAHGKNSAGHTDTFIGLNTRVAGIGLMGAYDVSKAGASKAKATTLGASYGIGATTLQAGWGQVDVDGSKAEKMVSVGASHALSKRTSVYGDLAHKTYPGDSATVYGVGINHSF</sequence>
<evidence type="ECO:0000256" key="9">
    <source>
        <dbReference type="ARBA" id="ARBA00023136"/>
    </source>
</evidence>
<dbReference type="PANTHER" id="PTHR34501:SF9">
    <property type="entry name" value="MAJOR OUTER MEMBRANE PROTEIN P.IA"/>
    <property type="match status" value="1"/>
</dbReference>
<evidence type="ECO:0000256" key="10">
    <source>
        <dbReference type="ARBA" id="ARBA00023237"/>
    </source>
</evidence>
<keyword evidence="4" id="KW-1134">Transmembrane beta strand</keyword>
<feature type="domain" description="Porin" evidence="12">
    <location>
        <begin position="12"/>
        <end position="303"/>
    </location>
</feature>
<feature type="signal peptide" evidence="11">
    <location>
        <begin position="1"/>
        <end position="22"/>
    </location>
</feature>
<dbReference type="Pfam" id="PF13609">
    <property type="entry name" value="Porin_4"/>
    <property type="match status" value="1"/>
</dbReference>
<keyword evidence="8" id="KW-0626">Porin</keyword>
<dbReference type="EMBL" id="JBBUTF010000006">
    <property type="protein sequence ID" value="MEK8025974.1"/>
    <property type="molecule type" value="Genomic_DNA"/>
</dbReference>
<protein>
    <submittedName>
        <fullName evidence="13">Porin</fullName>
    </submittedName>
</protein>